<organism evidence="18 19">
    <name type="scientific">Geotalea uraniireducens</name>
    <dbReference type="NCBI Taxonomy" id="351604"/>
    <lineage>
        <taxon>Bacteria</taxon>
        <taxon>Pseudomonadati</taxon>
        <taxon>Thermodesulfobacteriota</taxon>
        <taxon>Desulfuromonadia</taxon>
        <taxon>Geobacterales</taxon>
        <taxon>Geobacteraceae</taxon>
        <taxon>Geotalea</taxon>
    </lineage>
</organism>
<evidence type="ECO:0000313" key="18">
    <source>
        <dbReference type="EMBL" id="BDV42454.1"/>
    </source>
</evidence>
<dbReference type="InterPro" id="IPR035965">
    <property type="entry name" value="PAS-like_dom_sf"/>
</dbReference>
<keyword evidence="6" id="KW-0004">4Fe-4S</keyword>
<keyword evidence="13" id="KW-0411">Iron-sulfur</keyword>
<dbReference type="CDD" id="cd16917">
    <property type="entry name" value="HATPase_UhpB-NarQ-NarX-like"/>
    <property type="match status" value="1"/>
</dbReference>
<dbReference type="Gene3D" id="3.30.565.10">
    <property type="entry name" value="Histidine kinase-like ATPase, C-terminal domain"/>
    <property type="match status" value="1"/>
</dbReference>
<dbReference type="SUPFAM" id="SSF55874">
    <property type="entry name" value="ATPase domain of HSP90 chaperone/DNA topoisomerase II/histidine kinase"/>
    <property type="match status" value="1"/>
</dbReference>
<dbReference type="InterPro" id="IPR000014">
    <property type="entry name" value="PAS"/>
</dbReference>
<dbReference type="Pfam" id="PF07730">
    <property type="entry name" value="HisKA_3"/>
    <property type="match status" value="1"/>
</dbReference>
<dbReference type="InterPro" id="IPR003594">
    <property type="entry name" value="HATPase_dom"/>
</dbReference>
<comment type="function">
    <text evidence="14">Member of the two-component regulatory system NreB/NreC involved in the control of dissimilatory nitrate/nitrite reduction in response to oxygen. NreB functions as a direct oxygen sensor histidine kinase which is autophosphorylated, in the absence of oxygen, probably at the conserved histidine residue, and transfers its phosphate group probably to a conserved aspartate residue of NreC. NreB/NreC activates the expression of the nitrate (narGHJI) and nitrite (nir) reductase operons, as well as the putative nitrate transporter gene narT.</text>
</comment>
<dbReference type="PANTHER" id="PTHR24421:SF58">
    <property type="entry name" value="SIGNAL TRANSDUCTION HISTIDINE-PROTEIN KINASE_PHOSPHATASE UHPB"/>
    <property type="match status" value="1"/>
</dbReference>
<evidence type="ECO:0000256" key="7">
    <source>
        <dbReference type="ARBA" id="ARBA00022490"/>
    </source>
</evidence>
<dbReference type="PANTHER" id="PTHR24421">
    <property type="entry name" value="NITRATE/NITRITE SENSOR PROTEIN NARX-RELATED"/>
    <property type="match status" value="1"/>
</dbReference>
<accession>A0ABN6VQ42</accession>
<comment type="cofactor">
    <cofactor evidence="2">
        <name>[4Fe-4S] cluster</name>
        <dbReference type="ChEBI" id="CHEBI:49883"/>
    </cofactor>
</comment>
<evidence type="ECO:0000256" key="6">
    <source>
        <dbReference type="ARBA" id="ARBA00022485"/>
    </source>
</evidence>
<dbReference type="GO" id="GO:0016301">
    <property type="term" value="F:kinase activity"/>
    <property type="evidence" value="ECO:0007669"/>
    <property type="project" value="UniProtKB-KW"/>
</dbReference>
<dbReference type="PROSITE" id="PS50109">
    <property type="entry name" value="HIS_KIN"/>
    <property type="match status" value="1"/>
</dbReference>
<dbReference type="InterPro" id="IPR011712">
    <property type="entry name" value="Sig_transdc_His_kin_sub3_dim/P"/>
</dbReference>
<proteinExistence type="predicted"/>
<reference evidence="18 19" key="1">
    <citation type="submission" date="2022-12" db="EMBL/GenBank/DDBJ databases">
        <title>Polyphasic characterization of Geotalea uranireducens NIT-SL11 newly isolated from a complex of sewage sludge and microbially reduced graphene oxide.</title>
        <authorList>
            <person name="Xie L."/>
            <person name="Yoshida N."/>
            <person name="Meng L."/>
        </authorList>
    </citation>
    <scope>NUCLEOTIDE SEQUENCE [LARGE SCALE GENOMIC DNA]</scope>
    <source>
        <strain evidence="18 19">NIT-SL11</strain>
    </source>
</reference>
<dbReference type="PROSITE" id="PS50113">
    <property type="entry name" value="PAC"/>
    <property type="match status" value="1"/>
</dbReference>
<protein>
    <recommendedName>
        <fullName evidence="5">Oxygen sensor histidine kinase NreB</fullName>
        <ecNumber evidence="4">2.7.13.3</ecNumber>
    </recommendedName>
    <alternativeName>
        <fullName evidence="15">Nitrogen regulation protein B</fullName>
    </alternativeName>
</protein>
<evidence type="ECO:0000313" key="19">
    <source>
        <dbReference type="Proteomes" id="UP001317705"/>
    </source>
</evidence>
<dbReference type="Pfam" id="PF08448">
    <property type="entry name" value="PAS_4"/>
    <property type="match status" value="1"/>
</dbReference>
<dbReference type="Gene3D" id="1.20.5.1930">
    <property type="match status" value="1"/>
</dbReference>
<evidence type="ECO:0000256" key="13">
    <source>
        <dbReference type="ARBA" id="ARBA00023014"/>
    </source>
</evidence>
<dbReference type="Gene3D" id="3.30.450.20">
    <property type="entry name" value="PAS domain"/>
    <property type="match status" value="1"/>
</dbReference>
<dbReference type="InterPro" id="IPR036890">
    <property type="entry name" value="HATPase_C_sf"/>
</dbReference>
<dbReference type="NCBIfam" id="TIGR00229">
    <property type="entry name" value="sensory_box"/>
    <property type="match status" value="1"/>
</dbReference>
<evidence type="ECO:0000256" key="10">
    <source>
        <dbReference type="ARBA" id="ARBA00022777"/>
    </source>
</evidence>
<dbReference type="InterPro" id="IPR004358">
    <property type="entry name" value="Sig_transdc_His_kin-like_C"/>
</dbReference>
<feature type="domain" description="Histidine kinase" evidence="16">
    <location>
        <begin position="211"/>
        <end position="304"/>
    </location>
</feature>
<dbReference type="InterPro" id="IPR005467">
    <property type="entry name" value="His_kinase_dom"/>
</dbReference>
<evidence type="ECO:0000256" key="2">
    <source>
        <dbReference type="ARBA" id="ARBA00001966"/>
    </source>
</evidence>
<evidence type="ECO:0000259" key="17">
    <source>
        <dbReference type="PROSITE" id="PS50113"/>
    </source>
</evidence>
<comment type="catalytic activity">
    <reaction evidence="1">
        <text>ATP + protein L-histidine = ADP + protein N-phospho-L-histidine.</text>
        <dbReference type="EC" id="2.7.13.3"/>
    </reaction>
</comment>
<dbReference type="EC" id="2.7.13.3" evidence="4"/>
<dbReference type="Pfam" id="PF02518">
    <property type="entry name" value="HATPase_c"/>
    <property type="match status" value="1"/>
</dbReference>
<dbReference type="InterPro" id="IPR000700">
    <property type="entry name" value="PAS-assoc_C"/>
</dbReference>
<evidence type="ECO:0000256" key="12">
    <source>
        <dbReference type="ARBA" id="ARBA00023012"/>
    </source>
</evidence>
<name>A0ABN6VQ42_9BACT</name>
<keyword evidence="11" id="KW-0408">Iron</keyword>
<evidence type="ECO:0000256" key="8">
    <source>
        <dbReference type="ARBA" id="ARBA00022679"/>
    </source>
</evidence>
<gene>
    <name evidence="18" type="ORF">GURASL_13770</name>
</gene>
<evidence type="ECO:0000256" key="5">
    <source>
        <dbReference type="ARBA" id="ARBA00017322"/>
    </source>
</evidence>
<keyword evidence="19" id="KW-1185">Reference proteome</keyword>
<dbReference type="Proteomes" id="UP001317705">
    <property type="component" value="Chromosome"/>
</dbReference>
<evidence type="ECO:0000256" key="1">
    <source>
        <dbReference type="ARBA" id="ARBA00000085"/>
    </source>
</evidence>
<keyword evidence="7" id="KW-0963">Cytoplasm</keyword>
<dbReference type="SUPFAM" id="SSF55785">
    <property type="entry name" value="PYP-like sensor domain (PAS domain)"/>
    <property type="match status" value="1"/>
</dbReference>
<keyword evidence="9" id="KW-0479">Metal-binding</keyword>
<dbReference type="SMART" id="SM00387">
    <property type="entry name" value="HATPase_c"/>
    <property type="match status" value="1"/>
</dbReference>
<evidence type="ECO:0000256" key="15">
    <source>
        <dbReference type="ARBA" id="ARBA00030800"/>
    </source>
</evidence>
<evidence type="ECO:0000256" key="9">
    <source>
        <dbReference type="ARBA" id="ARBA00022723"/>
    </source>
</evidence>
<dbReference type="InterPro" id="IPR013656">
    <property type="entry name" value="PAS_4"/>
</dbReference>
<dbReference type="PRINTS" id="PR00344">
    <property type="entry name" value="BCTRLSENSOR"/>
</dbReference>
<evidence type="ECO:0000256" key="11">
    <source>
        <dbReference type="ARBA" id="ARBA00023004"/>
    </source>
</evidence>
<keyword evidence="8" id="KW-0808">Transferase</keyword>
<evidence type="ECO:0000256" key="4">
    <source>
        <dbReference type="ARBA" id="ARBA00012438"/>
    </source>
</evidence>
<dbReference type="CDD" id="cd00130">
    <property type="entry name" value="PAS"/>
    <property type="match status" value="1"/>
</dbReference>
<feature type="domain" description="PAC" evidence="17">
    <location>
        <begin position="33"/>
        <end position="85"/>
    </location>
</feature>
<keyword evidence="12" id="KW-0902">Two-component regulatory system</keyword>
<evidence type="ECO:0000256" key="14">
    <source>
        <dbReference type="ARBA" id="ARBA00024827"/>
    </source>
</evidence>
<dbReference type="InterPro" id="IPR050482">
    <property type="entry name" value="Sensor_HK_TwoCompSys"/>
</dbReference>
<comment type="subcellular location">
    <subcellularLocation>
        <location evidence="3">Cytoplasm</location>
    </subcellularLocation>
</comment>
<sequence length="308" mass="34278">MIGRNWFEVFVPPDQATVREMFYSSIKAGKMPVQVQNDILTRAGERRFISWTNVMVHDDDGAISGVMSIGEDITERNKAYNTLAMYQEKLRGLAAELSLAEERERRRLAAELHDQIGQSLTFAKIKADSLKNLVREEGAAALGDVTTLIDRAIQDTRSLIYQISSPILYELGLEASLEWLAEHFETEHGLRIAFYDDGAGKPLSDEVKVTLFQVVRELLINVAKHARADRVSLAVRRRRNQIVISVADDGDGFELSQVVGDVRGRRGFGLFNIRQRLELLGGELDIASLPGRGTTATVVAPLDSDPGR</sequence>
<evidence type="ECO:0000256" key="3">
    <source>
        <dbReference type="ARBA" id="ARBA00004496"/>
    </source>
</evidence>
<keyword evidence="10 18" id="KW-0418">Kinase</keyword>
<dbReference type="EMBL" id="AP027151">
    <property type="protein sequence ID" value="BDV42454.1"/>
    <property type="molecule type" value="Genomic_DNA"/>
</dbReference>
<evidence type="ECO:0000259" key="16">
    <source>
        <dbReference type="PROSITE" id="PS50109"/>
    </source>
</evidence>